<protein>
    <submittedName>
        <fullName evidence="2">Uncharacterized protein</fullName>
    </submittedName>
</protein>
<evidence type="ECO:0000256" key="1">
    <source>
        <dbReference type="SAM" id="MobiDB-lite"/>
    </source>
</evidence>
<comment type="caution">
    <text evidence="2">The sequence shown here is derived from an EMBL/GenBank/DDBJ whole genome shotgun (WGS) entry which is preliminary data.</text>
</comment>
<reference evidence="2" key="1">
    <citation type="journal article" date="2014" name="Int. J. Syst. Evol. Microbiol.">
        <title>Complete genome sequence of Corynebacterium casei LMG S-19264T (=DSM 44701T), isolated from a smear-ripened cheese.</title>
        <authorList>
            <consortium name="US DOE Joint Genome Institute (JGI-PGF)"/>
            <person name="Walter F."/>
            <person name="Albersmeier A."/>
            <person name="Kalinowski J."/>
            <person name="Ruckert C."/>
        </authorList>
    </citation>
    <scope>NUCLEOTIDE SEQUENCE</scope>
    <source>
        <strain evidence="2">VKM Ac-1321</strain>
    </source>
</reference>
<accession>A0A9W6KJR5</accession>
<reference evidence="2" key="2">
    <citation type="submission" date="2023-01" db="EMBL/GenBank/DDBJ databases">
        <authorList>
            <person name="Sun Q."/>
            <person name="Evtushenko L."/>
        </authorList>
    </citation>
    <scope>NUCLEOTIDE SEQUENCE</scope>
    <source>
        <strain evidence="2">VKM Ac-1321</strain>
    </source>
</reference>
<organism evidence="2 3">
    <name type="scientific">Dactylosporangium matsuzakiense</name>
    <dbReference type="NCBI Taxonomy" id="53360"/>
    <lineage>
        <taxon>Bacteria</taxon>
        <taxon>Bacillati</taxon>
        <taxon>Actinomycetota</taxon>
        <taxon>Actinomycetes</taxon>
        <taxon>Micromonosporales</taxon>
        <taxon>Micromonosporaceae</taxon>
        <taxon>Dactylosporangium</taxon>
    </lineage>
</organism>
<evidence type="ECO:0000313" key="2">
    <source>
        <dbReference type="EMBL" id="GLL03331.1"/>
    </source>
</evidence>
<dbReference type="AlphaFoldDB" id="A0A9W6KJR5"/>
<evidence type="ECO:0000313" key="3">
    <source>
        <dbReference type="Proteomes" id="UP001143480"/>
    </source>
</evidence>
<name>A0A9W6KJR5_9ACTN</name>
<gene>
    <name evidence="2" type="ORF">GCM10017581_050750</name>
</gene>
<dbReference type="Proteomes" id="UP001143480">
    <property type="component" value="Unassembled WGS sequence"/>
</dbReference>
<feature type="region of interest" description="Disordered" evidence="1">
    <location>
        <begin position="1"/>
        <end position="34"/>
    </location>
</feature>
<sequence length="106" mass="10959">MPDEQIGQLGAGPQATGPHRLGVGVAGPQHAQEGLEPHVIANDRLDDIHGRHSGSRGRRPGRNSPVIFRAAGAARGRGALPPRAKRSYAACGPAIAATITLCRTTC</sequence>
<proteinExistence type="predicted"/>
<keyword evidence="3" id="KW-1185">Reference proteome</keyword>
<dbReference type="EMBL" id="BSFP01000032">
    <property type="protein sequence ID" value="GLL03331.1"/>
    <property type="molecule type" value="Genomic_DNA"/>
</dbReference>